<dbReference type="PANTHER" id="PTHR21541:SF3">
    <property type="entry name" value="STRUCTURE-SPECIFIC ENDONUCLEASE SUBUNIT SLX4"/>
    <property type="match status" value="1"/>
</dbReference>
<dbReference type="WBParaSite" id="TCONS_00008986.p1">
    <property type="protein sequence ID" value="TCONS_00008986.p1"/>
    <property type="gene ID" value="XLOC_006844"/>
</dbReference>
<reference evidence="2" key="1">
    <citation type="submission" date="2015-08" db="UniProtKB">
        <authorList>
            <consortium name="WormBaseParasite"/>
        </authorList>
    </citation>
    <scope>IDENTIFICATION</scope>
</reference>
<dbReference type="Proteomes" id="UP000035681">
    <property type="component" value="Unplaced"/>
</dbReference>
<dbReference type="WBParaSite" id="SSTP_0000197000.1">
    <property type="protein sequence ID" value="SSTP_0000197000.1"/>
    <property type="gene ID" value="SSTP_0000197000"/>
</dbReference>
<protein>
    <submittedName>
        <fullName evidence="2">BTB domain-containing protein</fullName>
    </submittedName>
    <submittedName>
        <fullName evidence="3">UBC core domain-containing protein</fullName>
    </submittedName>
</protein>
<evidence type="ECO:0000313" key="1">
    <source>
        <dbReference type="Proteomes" id="UP000035681"/>
    </source>
</evidence>
<dbReference type="CDD" id="cd22999">
    <property type="entry name" value="SAP_SLX4"/>
    <property type="match status" value="1"/>
</dbReference>
<proteinExistence type="predicted"/>
<name>A0A0K0DXK4_STRER</name>
<sequence>MDNSGNESICSLFKGEPLVESGELIRKCPYCGRDFSKYSMMRKQCHLEACQNSTKQNDIQQFKNGETKSSKNYIQTTLDCAIQNVSSSKKSKNTLNKNIKTVAQKSTKHVLNKSKSAISMNETNYQICSCPYNKNHIKERIAGLFTSSENISKENIDFSKEPFFSTKRLIHYEILARDFQKLTKRCSGDVTVKAKNGVLRWHKIILQIRTKFNIDDSIDLSKFEKESLLAYEKYIYGGEIRYSHHLLKDLKDLAQMYGPESLKHYLENDFIINEESDVNENYEIKRYNSALRLNEDSFIETSTKLPTINQDFPLDSFDETMDYAAFDVNTEYVEPQSHKPVSGENDNISLSEKITLNEDNLTNEIVNETIENSTNENINTSVKPDTLENHMVTQSQPYNISYNEMSPQQINNTCSDFENSNIGVIIFEDDDVVDNKATTSQSMLKDQSQEQNDMLNRSINTSAQFYPEESFCGIIEGGYYSSDSRCETPVNNVEKLINNKEKSPTWDIERKQLFDLEINKVAPEIYKTPNSSQTINCDNPKEEDNIKSKKQMIEEQLTKSSKLVKYTNITPRPAYEKMSDVELHKELAEYGIGKCGRKKAITMLDKIYNQLHPTIFFDNNVESPKGRKRKVHTSTKICLSDSHDNVISINDECSETNISANSLSLSQDEMNILEESCIQFPNSQEVDDETSTFGKGKKPKEISEWRSIFVDFIHLPENKVTFNRILSYSTFELSEIYQLVKSSTHSIKCISKSMLITILDELHISFTLPNDGWESKAKKRKK</sequence>
<dbReference type="InterPro" id="IPR011333">
    <property type="entry name" value="SKP1/BTB/POZ_sf"/>
</dbReference>
<evidence type="ECO:0000313" key="2">
    <source>
        <dbReference type="WBParaSite" id="SSTP_0000197000.1"/>
    </source>
</evidence>
<evidence type="ECO:0000313" key="3">
    <source>
        <dbReference type="WBParaSite" id="TCONS_00008986.p1"/>
    </source>
</evidence>
<dbReference type="AlphaFoldDB" id="A0A0K0DXK4"/>
<dbReference type="GO" id="GO:0000712">
    <property type="term" value="P:resolution of meiotic recombination intermediates"/>
    <property type="evidence" value="ECO:0007669"/>
    <property type="project" value="TreeGrafter"/>
</dbReference>
<dbReference type="Gene3D" id="3.30.710.10">
    <property type="entry name" value="Potassium Channel Kv1.1, Chain A"/>
    <property type="match status" value="1"/>
</dbReference>
<dbReference type="GO" id="GO:0033557">
    <property type="term" value="C:Slx1-Slx4 complex"/>
    <property type="evidence" value="ECO:0007669"/>
    <property type="project" value="TreeGrafter"/>
</dbReference>
<dbReference type="STRING" id="6248.A0A0K0DXK4"/>
<dbReference type="PANTHER" id="PTHR21541">
    <property type="entry name" value="BTB POZ DOMAIN CONTAINING 12"/>
    <property type="match status" value="1"/>
</dbReference>
<dbReference type="SUPFAM" id="SSF54695">
    <property type="entry name" value="POZ domain"/>
    <property type="match status" value="1"/>
</dbReference>
<keyword evidence="1" id="KW-1185">Reference proteome</keyword>
<accession>A0A0K0DXK4</accession>
<organism evidence="2">
    <name type="scientific">Strongyloides stercoralis</name>
    <name type="common">Threadworm</name>
    <dbReference type="NCBI Taxonomy" id="6248"/>
    <lineage>
        <taxon>Eukaryota</taxon>
        <taxon>Metazoa</taxon>
        <taxon>Ecdysozoa</taxon>
        <taxon>Nematoda</taxon>
        <taxon>Chromadorea</taxon>
        <taxon>Rhabditida</taxon>
        <taxon>Tylenchina</taxon>
        <taxon>Panagrolaimomorpha</taxon>
        <taxon>Strongyloidoidea</taxon>
        <taxon>Strongyloididae</taxon>
        <taxon>Strongyloides</taxon>
    </lineage>
</organism>